<dbReference type="InterPro" id="IPR010994">
    <property type="entry name" value="RuvA_2-like"/>
</dbReference>
<dbReference type="Proteomes" id="UP000278149">
    <property type="component" value="Unassembled WGS sequence"/>
</dbReference>
<dbReference type="Pfam" id="PF02732">
    <property type="entry name" value="ERCC4"/>
    <property type="match status" value="1"/>
</dbReference>
<dbReference type="SUPFAM" id="SSF52980">
    <property type="entry name" value="Restriction endonuclease-like"/>
    <property type="match status" value="1"/>
</dbReference>
<dbReference type="CDD" id="cd20075">
    <property type="entry name" value="XPF_nuclease_XPF_arch"/>
    <property type="match status" value="1"/>
</dbReference>
<dbReference type="SUPFAM" id="SSF47781">
    <property type="entry name" value="RuvA domain 2-like"/>
    <property type="match status" value="1"/>
</dbReference>
<evidence type="ECO:0000256" key="3">
    <source>
        <dbReference type="ARBA" id="ARBA00022763"/>
    </source>
</evidence>
<keyword evidence="5" id="KW-0238">DNA-binding</keyword>
<evidence type="ECO:0000313" key="9">
    <source>
        <dbReference type="Proteomes" id="UP000278149"/>
    </source>
</evidence>
<dbReference type="GO" id="GO:1901255">
    <property type="term" value="P:nucleotide-excision repair involved in interstrand cross-link repair"/>
    <property type="evidence" value="ECO:0007669"/>
    <property type="project" value="TreeGrafter"/>
</dbReference>
<evidence type="ECO:0000256" key="6">
    <source>
        <dbReference type="ARBA" id="ARBA00023204"/>
    </source>
</evidence>
<dbReference type="GeneID" id="6094561"/>
<dbReference type="OMA" id="IIEGDLW"/>
<comment type="caution">
    <text evidence="8">The sequence shown here is derived from an EMBL/GenBank/DDBJ whole genome shotgun (WGS) entry which is preliminary data.</text>
</comment>
<dbReference type="InterPro" id="IPR006166">
    <property type="entry name" value="ERCC4_domain"/>
</dbReference>
<dbReference type="InterPro" id="IPR011335">
    <property type="entry name" value="Restrct_endonuc-II-like"/>
</dbReference>
<protein>
    <recommendedName>
        <fullName evidence="7">ERCC4 domain-containing protein</fullName>
    </recommendedName>
</protein>
<dbReference type="GO" id="GO:0003697">
    <property type="term" value="F:single-stranded DNA binding"/>
    <property type="evidence" value="ECO:0007669"/>
    <property type="project" value="TreeGrafter"/>
</dbReference>
<evidence type="ECO:0000313" key="8">
    <source>
        <dbReference type="EMBL" id="RSN69673.1"/>
    </source>
</evidence>
<gene>
    <name evidence="8" type="ORF">D9Q81_03495</name>
</gene>
<evidence type="ECO:0000256" key="2">
    <source>
        <dbReference type="ARBA" id="ARBA00022759"/>
    </source>
</evidence>
<dbReference type="RefSeq" id="WP_012309927.1">
    <property type="nucleotide sequence ID" value="NZ_RCOR01000018.1"/>
</dbReference>
<accession>A0A3R9PEE8</accession>
<feature type="domain" description="ERCC4" evidence="7">
    <location>
        <begin position="2"/>
        <end position="81"/>
    </location>
</feature>
<evidence type="ECO:0000256" key="1">
    <source>
        <dbReference type="ARBA" id="ARBA00022722"/>
    </source>
</evidence>
<keyword evidence="3" id="KW-0227">DNA damage</keyword>
<dbReference type="Gene3D" id="3.40.50.10130">
    <property type="match status" value="1"/>
</dbReference>
<dbReference type="GO" id="GO:0000014">
    <property type="term" value="F:single-stranded DNA endodeoxyribonuclease activity"/>
    <property type="evidence" value="ECO:0007669"/>
    <property type="project" value="TreeGrafter"/>
</dbReference>
<reference evidence="8 9" key="1">
    <citation type="submission" date="2018-10" db="EMBL/GenBank/DDBJ databases">
        <title>Co-occurring genomic capacity for anaerobic methane metabolism and dissimilatory sulfite reduction discovered in the Korarchaeota.</title>
        <authorList>
            <person name="Mckay L.J."/>
            <person name="Dlakic M."/>
            <person name="Fields M.W."/>
            <person name="Delmont T.O."/>
            <person name="Eren A.M."/>
            <person name="Jay Z.J."/>
            <person name="Klingelsmith K.B."/>
            <person name="Rusch D.B."/>
            <person name="Inskeep W.P."/>
        </authorList>
    </citation>
    <scope>NUCLEOTIDE SEQUENCE [LARGE SCALE GENOMIC DNA]</scope>
    <source>
        <strain evidence="8 9">WS</strain>
    </source>
</reference>
<organism evidence="8 9">
    <name type="scientific">Candidatus Korarchaeum cryptofilum</name>
    <dbReference type="NCBI Taxonomy" id="498846"/>
    <lineage>
        <taxon>Archaea</taxon>
        <taxon>Thermoproteota</taxon>
        <taxon>Candidatus Korarchaeia</taxon>
        <taxon>Candidatus Korarchaeales</taxon>
        <taxon>Candidatus Korarchaeaceae</taxon>
        <taxon>Candidatus Korarchaeum</taxon>
    </lineage>
</organism>
<keyword evidence="1" id="KW-0540">Nuclease</keyword>
<keyword evidence="2" id="KW-0255">Endonuclease</keyword>
<dbReference type="SMART" id="SM00891">
    <property type="entry name" value="ERCC4"/>
    <property type="match status" value="1"/>
</dbReference>
<dbReference type="PANTHER" id="PTHR10150:SF0">
    <property type="entry name" value="DNA REPAIR ENDONUCLEASE XPF"/>
    <property type="match status" value="1"/>
</dbReference>
<dbReference type="Gene3D" id="1.10.150.20">
    <property type="entry name" value="5' to 3' exonuclease, C-terminal subdomain"/>
    <property type="match status" value="1"/>
</dbReference>
<proteinExistence type="predicted"/>
<name>A0A3R9PEE8_9CREN</name>
<sequence length="215" mass="24795">MRIVMDDREPESVERILKSNGIIVERKRIEVADYLIGADVCVERKTLEDFLRSIYDGRLFDQVEEMMRCCSRILVLVEGSHRLDGRGRLHYLGALAYLSLKGVSVIHVNGYEDTAYLLTYLARKVEGDKPSIIPVRRRRKAKSFEEAYSILLSFPSIGPKSAEKLMSEFKNLREIFNADFPKLKSLIGEAKARKFREVLNSPFVYERETKLEDQG</sequence>
<keyword evidence="6" id="KW-0234">DNA repair</keyword>
<evidence type="ECO:0000256" key="4">
    <source>
        <dbReference type="ARBA" id="ARBA00022801"/>
    </source>
</evidence>
<evidence type="ECO:0000256" key="5">
    <source>
        <dbReference type="ARBA" id="ARBA00023125"/>
    </source>
</evidence>
<keyword evidence="4" id="KW-0378">Hydrolase</keyword>
<dbReference type="EMBL" id="RCOR01000018">
    <property type="protein sequence ID" value="RSN69673.1"/>
    <property type="molecule type" value="Genomic_DNA"/>
</dbReference>
<evidence type="ECO:0000259" key="7">
    <source>
        <dbReference type="SMART" id="SM00891"/>
    </source>
</evidence>
<dbReference type="GO" id="GO:0003684">
    <property type="term" value="F:damaged DNA binding"/>
    <property type="evidence" value="ECO:0007669"/>
    <property type="project" value="TreeGrafter"/>
</dbReference>
<dbReference type="GO" id="GO:0000724">
    <property type="term" value="P:double-strand break repair via homologous recombination"/>
    <property type="evidence" value="ECO:0007669"/>
    <property type="project" value="TreeGrafter"/>
</dbReference>
<dbReference type="AlphaFoldDB" id="A0A3R9PEE8"/>
<dbReference type="PANTHER" id="PTHR10150">
    <property type="entry name" value="DNA REPAIR ENDONUCLEASE XPF"/>
    <property type="match status" value="1"/>
</dbReference>